<organism evidence="4 5">
    <name type="scientific">Rotaria magnacalcarata</name>
    <dbReference type="NCBI Taxonomy" id="392030"/>
    <lineage>
        <taxon>Eukaryota</taxon>
        <taxon>Metazoa</taxon>
        <taxon>Spiralia</taxon>
        <taxon>Gnathifera</taxon>
        <taxon>Rotifera</taxon>
        <taxon>Eurotatoria</taxon>
        <taxon>Bdelloidea</taxon>
        <taxon>Philodinida</taxon>
        <taxon>Philodinidae</taxon>
        <taxon>Rotaria</taxon>
    </lineage>
</organism>
<keyword evidence="1" id="KW-0677">Repeat</keyword>
<keyword evidence="2 3" id="KW-0802">TPR repeat</keyword>
<dbReference type="PROSITE" id="PS50005">
    <property type="entry name" value="TPR"/>
    <property type="match status" value="5"/>
</dbReference>
<dbReference type="InterPro" id="IPR011990">
    <property type="entry name" value="TPR-like_helical_dom_sf"/>
</dbReference>
<feature type="repeat" description="TPR" evidence="3">
    <location>
        <begin position="159"/>
        <end position="192"/>
    </location>
</feature>
<feature type="repeat" description="TPR" evidence="3">
    <location>
        <begin position="201"/>
        <end position="234"/>
    </location>
</feature>
<comment type="caution">
    <text evidence="4">The sequence shown here is derived from an EMBL/GenBank/DDBJ whole genome shotgun (WGS) entry which is preliminary data.</text>
</comment>
<accession>A0A816EX40</accession>
<dbReference type="Gene3D" id="1.25.40.10">
    <property type="entry name" value="Tetratricopeptide repeat domain"/>
    <property type="match status" value="2"/>
</dbReference>
<feature type="repeat" description="TPR" evidence="3">
    <location>
        <begin position="117"/>
        <end position="150"/>
    </location>
</feature>
<dbReference type="PANTHER" id="PTHR45641">
    <property type="entry name" value="TETRATRICOPEPTIDE REPEAT PROTEIN (AFU_ORTHOLOGUE AFUA_6G03870)"/>
    <property type="match status" value="1"/>
</dbReference>
<evidence type="ECO:0000313" key="4">
    <source>
        <dbReference type="EMBL" id="CAF1651489.1"/>
    </source>
</evidence>
<name>A0A816EX40_9BILA</name>
<proteinExistence type="predicted"/>
<dbReference type="InterPro" id="IPR019734">
    <property type="entry name" value="TPR_rpt"/>
</dbReference>
<gene>
    <name evidence="4" type="ORF">KQP761_LOCUS30071</name>
</gene>
<dbReference type="SMART" id="SM00028">
    <property type="entry name" value="TPR"/>
    <property type="match status" value="5"/>
</dbReference>
<sequence length="312" mass="35744">MTIDPSKISTSITPFAMIDEHSALPREQEILFTMHTAFRIVEITQTPSNSRLWEVQLTIADESDPQLSTLTNRIKEEISGEGWYRMGHLMLKLGHFDQAEELYNELLNSASDDGDRAHIYHQLGRVRKDRGEYREAAGFLEKSLKVYERILSPNDPELATMYNNIGLVYNNIGDYSKALKYYEKANKIYEISLPPTHPELAISYNNIGGVYDSVGEYSEALEYYEKSLKIREISLPANHPDLATSYNNIGITYYEMYEYSKALAYLEKALSIKQKSLSSTHPSIKSVINSIEVVKKKLSMFIFFSIYSNKLL</sequence>
<dbReference type="PROSITE" id="PS50293">
    <property type="entry name" value="TPR_REGION"/>
    <property type="match status" value="3"/>
</dbReference>
<protein>
    <submittedName>
        <fullName evidence="4">Uncharacterized protein</fullName>
    </submittedName>
</protein>
<evidence type="ECO:0000256" key="1">
    <source>
        <dbReference type="ARBA" id="ARBA00022737"/>
    </source>
</evidence>
<dbReference type="EMBL" id="CAJNOW010016650">
    <property type="protein sequence ID" value="CAF1651489.1"/>
    <property type="molecule type" value="Genomic_DNA"/>
</dbReference>
<evidence type="ECO:0000256" key="2">
    <source>
        <dbReference type="ARBA" id="ARBA00022803"/>
    </source>
</evidence>
<feature type="repeat" description="TPR" evidence="3">
    <location>
        <begin position="80"/>
        <end position="113"/>
    </location>
</feature>
<dbReference type="OrthoDB" id="5986190at2759"/>
<dbReference type="AlphaFoldDB" id="A0A816EX40"/>
<dbReference type="PANTHER" id="PTHR45641:SF1">
    <property type="entry name" value="AAA+ ATPASE DOMAIN-CONTAINING PROTEIN"/>
    <property type="match status" value="1"/>
</dbReference>
<dbReference type="SUPFAM" id="SSF48452">
    <property type="entry name" value="TPR-like"/>
    <property type="match status" value="1"/>
</dbReference>
<feature type="repeat" description="TPR" evidence="3">
    <location>
        <begin position="243"/>
        <end position="276"/>
    </location>
</feature>
<reference evidence="4" key="1">
    <citation type="submission" date="2021-02" db="EMBL/GenBank/DDBJ databases">
        <authorList>
            <person name="Nowell W R."/>
        </authorList>
    </citation>
    <scope>NUCLEOTIDE SEQUENCE</scope>
</reference>
<dbReference type="Proteomes" id="UP000663834">
    <property type="component" value="Unassembled WGS sequence"/>
</dbReference>
<dbReference type="Pfam" id="PF13374">
    <property type="entry name" value="TPR_10"/>
    <property type="match status" value="1"/>
</dbReference>
<dbReference type="Pfam" id="PF13424">
    <property type="entry name" value="TPR_12"/>
    <property type="match status" value="2"/>
</dbReference>
<evidence type="ECO:0000256" key="3">
    <source>
        <dbReference type="PROSITE-ProRule" id="PRU00339"/>
    </source>
</evidence>
<evidence type="ECO:0000313" key="5">
    <source>
        <dbReference type="Proteomes" id="UP000663834"/>
    </source>
</evidence>